<dbReference type="InterPro" id="IPR009683">
    <property type="entry name" value="Extensin-like_C"/>
</dbReference>
<evidence type="ECO:0000313" key="3">
    <source>
        <dbReference type="EMBL" id="BAT27866.1"/>
    </source>
</evidence>
<protein>
    <recommendedName>
        <fullName evidence="2">Extensin-like C-terminal domain-containing protein</fullName>
    </recommendedName>
</protein>
<feature type="compositionally biased region" description="Low complexity" evidence="1">
    <location>
        <begin position="55"/>
        <end position="75"/>
    </location>
</feature>
<name>A0A0P0Z1I1_9HYPH</name>
<dbReference type="RefSeq" id="WP_192843054.1">
    <property type="nucleotide sequence ID" value="NZ_BBWR01000010.1"/>
</dbReference>
<dbReference type="AlphaFoldDB" id="A0A0P0Z1I1"/>
<feature type="region of interest" description="Disordered" evidence="1">
    <location>
        <begin position="1"/>
        <end position="132"/>
    </location>
</feature>
<evidence type="ECO:0000259" key="2">
    <source>
        <dbReference type="Pfam" id="PF06904"/>
    </source>
</evidence>
<reference evidence="3" key="1">
    <citation type="journal article" date="2015" name="Proc. Natl. Acad. Sci. U.S.A.">
        <title>Bacterial clade with the ribosomal RNA operon on a small plasmid rather than the chromosome.</title>
        <authorList>
            <person name="Anda M."/>
            <person name="Ohtsubo Y."/>
            <person name="Okubo T."/>
            <person name="Sugawara M."/>
            <person name="Nagata Y."/>
            <person name="Tsuda M."/>
            <person name="Minamisawa K."/>
            <person name="Mitsui H."/>
        </authorList>
    </citation>
    <scope>NUCLEOTIDE SEQUENCE</scope>
    <source>
        <strain evidence="3">JCM 14755</strain>
    </source>
</reference>
<feature type="domain" description="Extensin-like C-terminal" evidence="2">
    <location>
        <begin position="148"/>
        <end position="322"/>
    </location>
</feature>
<dbReference type="EMBL" id="LC066376">
    <property type="protein sequence ID" value="BAT27866.1"/>
    <property type="molecule type" value="Genomic_DNA"/>
</dbReference>
<evidence type="ECO:0000256" key="1">
    <source>
        <dbReference type="SAM" id="MobiDB-lite"/>
    </source>
</evidence>
<proteinExistence type="predicted"/>
<sequence>MVWVALTLPALAQDQNAPVPTPAPGAEGAEPSAPTPEPQNRPVEELPVPDDRPAEAAPEATPDTAPEANGEATVPPVVPVPETPPDAAAGPSQAPSEAAEPAPAPQPAYISPDKARTKPEPDAPQTPDAAVTPEQAVEAAAALKDAEDCEAELTERGVRFSIEDTISDGDCGVLRPVRIEALSSGVTVAPPTQMLCRTALALDIWVSDGVVAAGSELLDGAKLESLSQASTYVCRARASESRISEHSRGSAIDISAFGFDGGRTVEVKAQTPSSADDKFLAKARRTACGPFRTVLGPGTDADHDTHFHLDIAARNNDSTYCR</sequence>
<dbReference type="Pfam" id="PF06904">
    <property type="entry name" value="Extensin-like_C"/>
    <property type="match status" value="1"/>
</dbReference>
<accession>A0A0P0Z1I1</accession>
<feature type="compositionally biased region" description="Low complexity" evidence="1">
    <location>
        <begin position="85"/>
        <end position="101"/>
    </location>
</feature>
<organism evidence="3">
    <name type="scientific">Aureimonas frigidaquae</name>
    <dbReference type="NCBI Taxonomy" id="424757"/>
    <lineage>
        <taxon>Bacteria</taxon>
        <taxon>Pseudomonadati</taxon>
        <taxon>Pseudomonadota</taxon>
        <taxon>Alphaproteobacteria</taxon>
        <taxon>Hyphomicrobiales</taxon>
        <taxon>Aurantimonadaceae</taxon>
        <taxon>Aureimonas</taxon>
    </lineage>
</organism>